<dbReference type="AlphaFoldDB" id="A0A225W0V2"/>
<gene>
    <name evidence="1" type="ORF">PHMEG_00016657</name>
</gene>
<dbReference type="Proteomes" id="UP000198211">
    <property type="component" value="Unassembled WGS sequence"/>
</dbReference>
<evidence type="ECO:0000313" key="2">
    <source>
        <dbReference type="Proteomes" id="UP000198211"/>
    </source>
</evidence>
<name>A0A225W0V2_9STRA</name>
<sequence length="71" mass="8021">MRPAKVVDTSSNWIFTIENRLTGESNEAHASRLKFYADSSLGVTKDFLAHVAHTVRVMWLKSFAKLVSTRP</sequence>
<organism evidence="1 2">
    <name type="scientific">Phytophthora megakarya</name>
    <dbReference type="NCBI Taxonomy" id="4795"/>
    <lineage>
        <taxon>Eukaryota</taxon>
        <taxon>Sar</taxon>
        <taxon>Stramenopiles</taxon>
        <taxon>Oomycota</taxon>
        <taxon>Peronosporomycetes</taxon>
        <taxon>Peronosporales</taxon>
        <taxon>Peronosporaceae</taxon>
        <taxon>Phytophthora</taxon>
    </lineage>
</organism>
<proteinExistence type="predicted"/>
<accession>A0A225W0V2</accession>
<protein>
    <submittedName>
        <fullName evidence="1">Uncharacterized protein</fullName>
    </submittedName>
</protein>
<dbReference type="EMBL" id="NBNE01002429">
    <property type="protein sequence ID" value="OWZ10490.1"/>
    <property type="molecule type" value="Genomic_DNA"/>
</dbReference>
<comment type="caution">
    <text evidence="1">The sequence shown here is derived from an EMBL/GenBank/DDBJ whole genome shotgun (WGS) entry which is preliminary data.</text>
</comment>
<evidence type="ECO:0000313" key="1">
    <source>
        <dbReference type="EMBL" id="OWZ10490.1"/>
    </source>
</evidence>
<keyword evidence="2" id="KW-1185">Reference proteome</keyword>
<dbReference type="OrthoDB" id="78677at2759"/>
<reference evidence="2" key="1">
    <citation type="submission" date="2017-03" db="EMBL/GenBank/DDBJ databases">
        <title>Phytopthora megakarya and P. palmivora, two closely related causual agents of cacao black pod achieved similar genome size and gene model numbers by different mechanisms.</title>
        <authorList>
            <person name="Ali S."/>
            <person name="Shao J."/>
            <person name="Larry D.J."/>
            <person name="Kronmiller B."/>
            <person name="Shen D."/>
            <person name="Strem M.D."/>
            <person name="Melnick R.L."/>
            <person name="Guiltinan M.J."/>
            <person name="Tyler B.M."/>
            <person name="Meinhardt L.W."/>
            <person name="Bailey B.A."/>
        </authorList>
    </citation>
    <scope>NUCLEOTIDE SEQUENCE [LARGE SCALE GENOMIC DNA]</scope>
    <source>
        <strain evidence="2">zdho120</strain>
    </source>
</reference>